<evidence type="ECO:0000256" key="2">
    <source>
        <dbReference type="ARBA" id="ARBA00004123"/>
    </source>
</evidence>
<dbReference type="GO" id="GO:0046872">
    <property type="term" value="F:metal ion binding"/>
    <property type="evidence" value="ECO:0007669"/>
    <property type="project" value="UniProtKB-KW"/>
</dbReference>
<dbReference type="InterPro" id="IPR027806">
    <property type="entry name" value="HARBI1_dom"/>
</dbReference>
<evidence type="ECO:0000313" key="10">
    <source>
        <dbReference type="Proteomes" id="UP000515135"/>
    </source>
</evidence>
<evidence type="ECO:0000256" key="5">
    <source>
        <dbReference type="ARBA" id="ARBA00022723"/>
    </source>
</evidence>
<reference evidence="11" key="1">
    <citation type="submission" date="2025-08" db="UniProtKB">
        <authorList>
            <consortium name="RefSeq"/>
        </authorList>
    </citation>
    <scope>IDENTIFICATION</scope>
    <source>
        <tissue evidence="11">Gonad</tissue>
    </source>
</reference>
<feature type="transmembrane region" description="Helical" evidence="8">
    <location>
        <begin position="21"/>
        <end position="40"/>
    </location>
</feature>
<evidence type="ECO:0000256" key="6">
    <source>
        <dbReference type="ARBA" id="ARBA00022801"/>
    </source>
</evidence>
<dbReference type="InterPro" id="IPR045249">
    <property type="entry name" value="HARBI1-like"/>
</dbReference>
<evidence type="ECO:0000256" key="8">
    <source>
        <dbReference type="SAM" id="Phobius"/>
    </source>
</evidence>
<dbReference type="Proteomes" id="UP000515135">
    <property type="component" value="Unplaced"/>
</dbReference>
<keyword evidence="10" id="KW-1185">Reference proteome</keyword>
<evidence type="ECO:0000256" key="1">
    <source>
        <dbReference type="ARBA" id="ARBA00001968"/>
    </source>
</evidence>
<dbReference type="GO" id="GO:0005634">
    <property type="term" value="C:nucleus"/>
    <property type="evidence" value="ECO:0007669"/>
    <property type="project" value="UniProtKB-SubCell"/>
</dbReference>
<name>A0A6P4ZEI8_BRABE</name>
<dbReference type="PANTHER" id="PTHR22930:SF85">
    <property type="entry name" value="GH03217P-RELATED"/>
    <property type="match status" value="1"/>
</dbReference>
<evidence type="ECO:0000256" key="7">
    <source>
        <dbReference type="ARBA" id="ARBA00023242"/>
    </source>
</evidence>
<evidence type="ECO:0000256" key="4">
    <source>
        <dbReference type="ARBA" id="ARBA00022722"/>
    </source>
</evidence>
<keyword evidence="8" id="KW-1133">Transmembrane helix</keyword>
<organism evidence="10 11">
    <name type="scientific">Branchiostoma belcheri</name>
    <name type="common">Amphioxus</name>
    <dbReference type="NCBI Taxonomy" id="7741"/>
    <lineage>
        <taxon>Eukaryota</taxon>
        <taxon>Metazoa</taxon>
        <taxon>Chordata</taxon>
        <taxon>Cephalochordata</taxon>
        <taxon>Leptocardii</taxon>
        <taxon>Amphioxiformes</taxon>
        <taxon>Branchiostomatidae</taxon>
        <taxon>Branchiostoma</taxon>
    </lineage>
</organism>
<keyword evidence="8" id="KW-0812">Transmembrane</keyword>
<keyword evidence="7" id="KW-0539">Nucleus</keyword>
<keyword evidence="6" id="KW-0378">Hydrolase</keyword>
<feature type="transmembrane region" description="Helical" evidence="8">
    <location>
        <begin position="52"/>
        <end position="74"/>
    </location>
</feature>
<dbReference type="GeneID" id="109481545"/>
<keyword evidence="4" id="KW-0540">Nuclease</keyword>
<keyword evidence="8" id="KW-0472">Membrane</keyword>
<proteinExistence type="inferred from homology"/>
<dbReference type="OrthoDB" id="2668416at2759"/>
<dbReference type="PANTHER" id="PTHR22930">
    <property type="match status" value="1"/>
</dbReference>
<evidence type="ECO:0000313" key="11">
    <source>
        <dbReference type="RefSeq" id="XP_019639690.1"/>
    </source>
</evidence>
<feature type="transmembrane region" description="Helical" evidence="8">
    <location>
        <begin position="95"/>
        <end position="112"/>
    </location>
</feature>
<comment type="cofactor">
    <cofactor evidence="1">
        <name>a divalent metal cation</name>
        <dbReference type="ChEBI" id="CHEBI:60240"/>
    </cofactor>
</comment>
<accession>A0A6P4ZEI8</accession>
<evidence type="ECO:0000259" key="9">
    <source>
        <dbReference type="Pfam" id="PF13359"/>
    </source>
</evidence>
<dbReference type="Pfam" id="PF13359">
    <property type="entry name" value="DDE_Tnp_4"/>
    <property type="match status" value="1"/>
</dbReference>
<feature type="domain" description="DDE Tnp4" evidence="9">
    <location>
        <begin position="251"/>
        <end position="414"/>
    </location>
</feature>
<dbReference type="RefSeq" id="XP_019639690.1">
    <property type="nucleotide sequence ID" value="XM_019784131.1"/>
</dbReference>
<gene>
    <name evidence="11" type="primary">LOC109481545</name>
</gene>
<dbReference type="GO" id="GO:0004518">
    <property type="term" value="F:nuclease activity"/>
    <property type="evidence" value="ECO:0007669"/>
    <property type="project" value="UniProtKB-KW"/>
</dbReference>
<comment type="similarity">
    <text evidence="3">Belongs to the HARBI1 family.</text>
</comment>
<protein>
    <submittedName>
        <fullName evidence="11">Protein ANTAGONIST OF LIKE HETEROCHROMATIN PROTEIN 1-like</fullName>
    </submittedName>
</protein>
<dbReference type="KEGG" id="bbel:109481545"/>
<dbReference type="GO" id="GO:0016787">
    <property type="term" value="F:hydrolase activity"/>
    <property type="evidence" value="ECO:0007669"/>
    <property type="project" value="UniProtKB-KW"/>
</dbReference>
<comment type="subcellular location">
    <subcellularLocation>
        <location evidence="2">Nucleus</location>
    </subcellularLocation>
</comment>
<sequence length="468" mass="54120">MNRYDSHYILRPRLKTCTRRRNGLPLIGLRFKCIPLVALIKGHTLGSKDSHVLKMAGVPLPQLLLCLYLWKMVCERGRERNRRALRARMRRRERVLCLGLAVVAVMNAASAVERPVWRHHRTPKFWEEDVPRFSDTIFQQNFRLGRHTFEYICEKVRPRLTRRRRHKHALSVEKRVAVALWYLATGGGFRTIAHLFGIGKSSVCKYVHEVCSAIVQVLQDQYIQLPRGERLRDVVRAFEDRWQFPQCAGAIDGTHVQIIAPQEYHTDYFNRKGWHSVLMQAVVDPFYRFVNINVGWPGSVHDARVLKNSSIFNMASAGNLFPDDTININGTAIPIMLLGDPAYPLLSWLMKGYPETGGVTRQQRNFNYRLSRARMVVEGAFGRLKGRWRCLLNRMYLDISAVPDVISACCVLHNICEIHGEDFDDMWLRGTVERYPRDAYQNANDAQPRAVRDALSLLFWQQGDVIPQ</sequence>
<dbReference type="AlphaFoldDB" id="A0A6P4ZEI8"/>
<keyword evidence="5" id="KW-0479">Metal-binding</keyword>
<evidence type="ECO:0000256" key="3">
    <source>
        <dbReference type="ARBA" id="ARBA00006958"/>
    </source>
</evidence>